<keyword evidence="2" id="KW-1185">Reference proteome</keyword>
<name>A0A178K6M0_9GAMM</name>
<dbReference type="AlphaFoldDB" id="A0A178K6M0"/>
<dbReference type="SUPFAM" id="SSF160272">
    <property type="entry name" value="Shew3726-like"/>
    <property type="match status" value="1"/>
</dbReference>
<dbReference type="RefSeq" id="WP_068334004.1">
    <property type="nucleotide sequence ID" value="NZ_LVHF01000030.1"/>
</dbReference>
<dbReference type="EMBL" id="LVHF01000030">
    <property type="protein sequence ID" value="OAN12615.1"/>
    <property type="molecule type" value="Genomic_DNA"/>
</dbReference>
<accession>A0A178K6M0</accession>
<gene>
    <name evidence="1" type="ORF">A3K86_17040</name>
</gene>
<evidence type="ECO:0000313" key="2">
    <source>
        <dbReference type="Proteomes" id="UP000078503"/>
    </source>
</evidence>
<reference evidence="1 2" key="1">
    <citation type="submission" date="2016-03" db="EMBL/GenBank/DDBJ databases">
        <title>Photobacterium proteolyticum sp. nov. a protease producing bacterium isolated from ocean sediments of Laizhou Bay.</title>
        <authorList>
            <person name="Li Y."/>
        </authorList>
    </citation>
    <scope>NUCLEOTIDE SEQUENCE [LARGE SCALE GENOMIC DNA]</scope>
    <source>
        <strain evidence="1 2">R-40508</strain>
    </source>
</reference>
<dbReference type="InterPro" id="IPR036692">
    <property type="entry name" value="Shew3726-like_sf"/>
</dbReference>
<dbReference type="Gene3D" id="3.30.160.140">
    <property type="entry name" value="Shew3726-like"/>
    <property type="match status" value="1"/>
</dbReference>
<dbReference type="Proteomes" id="UP000078503">
    <property type="component" value="Unassembled WGS sequence"/>
</dbReference>
<dbReference type="Pfam" id="PF07369">
    <property type="entry name" value="DUF1488"/>
    <property type="match status" value="1"/>
</dbReference>
<organism evidence="1 2">
    <name type="scientific">Photobacterium jeanii</name>
    <dbReference type="NCBI Taxonomy" id="858640"/>
    <lineage>
        <taxon>Bacteria</taxon>
        <taxon>Pseudomonadati</taxon>
        <taxon>Pseudomonadota</taxon>
        <taxon>Gammaproteobacteria</taxon>
        <taxon>Vibrionales</taxon>
        <taxon>Vibrionaceae</taxon>
        <taxon>Photobacterium</taxon>
    </lineage>
</organism>
<protein>
    <submittedName>
        <fullName evidence="1">Transcriptional regulator</fullName>
    </submittedName>
</protein>
<sequence length="87" mass="9712">MNQDILFADLQTWTPERQAVMFPAQQAGALIQCWVSLARLQQSAAQPLSSEAEILAAFAAQRFDLEEIAETLIEDEDFDVNGDIQID</sequence>
<dbReference type="InterPro" id="IPR009962">
    <property type="entry name" value="DUF1488"/>
</dbReference>
<comment type="caution">
    <text evidence="1">The sequence shown here is derived from an EMBL/GenBank/DDBJ whole genome shotgun (WGS) entry which is preliminary data.</text>
</comment>
<proteinExistence type="predicted"/>
<dbReference type="STRING" id="858640.A3K86_17040"/>
<dbReference type="OrthoDB" id="6465020at2"/>
<evidence type="ECO:0000313" key="1">
    <source>
        <dbReference type="EMBL" id="OAN12615.1"/>
    </source>
</evidence>